<sequence length="163" mass="17200">MARAFDQAGVDVQALHGGNHAGTVVDAQVDFGLRRLPQQIGDARRQQVVADGGTGRKHQPQRCTLRRVAASGQLPLQVGSIDQQRARRFQQRAAVAVQGQAATDAVEKRRAEVRFQLLQGGAAGRLRKCDGLTGGSGAAVVGDSDEDLQLAQGQAHGAYLLDG</sequence>
<dbReference type="WBParaSite" id="PSU_v2.g21037.t1">
    <property type="protein sequence ID" value="PSU_v2.g21037.t1"/>
    <property type="gene ID" value="PSU_v2.g21037"/>
</dbReference>
<dbReference type="AlphaFoldDB" id="A0A914YNP0"/>
<dbReference type="Proteomes" id="UP000887577">
    <property type="component" value="Unplaced"/>
</dbReference>
<organism evidence="1 2">
    <name type="scientific">Panagrolaimus superbus</name>
    <dbReference type="NCBI Taxonomy" id="310955"/>
    <lineage>
        <taxon>Eukaryota</taxon>
        <taxon>Metazoa</taxon>
        <taxon>Ecdysozoa</taxon>
        <taxon>Nematoda</taxon>
        <taxon>Chromadorea</taxon>
        <taxon>Rhabditida</taxon>
        <taxon>Tylenchina</taxon>
        <taxon>Panagrolaimomorpha</taxon>
        <taxon>Panagrolaimoidea</taxon>
        <taxon>Panagrolaimidae</taxon>
        <taxon>Panagrolaimus</taxon>
    </lineage>
</organism>
<accession>A0A914YNP0</accession>
<proteinExistence type="predicted"/>
<reference evidence="2" key="1">
    <citation type="submission" date="2022-11" db="UniProtKB">
        <authorList>
            <consortium name="WormBaseParasite"/>
        </authorList>
    </citation>
    <scope>IDENTIFICATION</scope>
</reference>
<name>A0A914YNP0_9BILA</name>
<evidence type="ECO:0000313" key="1">
    <source>
        <dbReference type="Proteomes" id="UP000887577"/>
    </source>
</evidence>
<evidence type="ECO:0000313" key="2">
    <source>
        <dbReference type="WBParaSite" id="PSU_v2.g21037.t1"/>
    </source>
</evidence>
<keyword evidence="1" id="KW-1185">Reference proteome</keyword>
<protein>
    <submittedName>
        <fullName evidence="2">Uncharacterized protein</fullName>
    </submittedName>
</protein>